<reference evidence="2 3" key="1">
    <citation type="journal article" date="2016" name="Nat. Commun.">
        <title>Thousands of microbial genomes shed light on interconnected biogeochemical processes in an aquifer system.</title>
        <authorList>
            <person name="Anantharaman K."/>
            <person name="Brown C.T."/>
            <person name="Hug L.A."/>
            <person name="Sharon I."/>
            <person name="Castelle C.J."/>
            <person name="Probst A.J."/>
            <person name="Thomas B.C."/>
            <person name="Singh A."/>
            <person name="Wilkins M.J."/>
            <person name="Karaoz U."/>
            <person name="Brodie E.L."/>
            <person name="Williams K.H."/>
            <person name="Hubbard S.S."/>
            <person name="Banfield J.F."/>
        </authorList>
    </citation>
    <scope>NUCLEOTIDE SEQUENCE [LARGE SCALE GENOMIC DNA]</scope>
</reference>
<comment type="caution">
    <text evidence="2">The sequence shown here is derived from an EMBL/GenBank/DDBJ whole genome shotgun (WGS) entry which is preliminary data.</text>
</comment>
<gene>
    <name evidence="2" type="ORF">A2589_01025</name>
</gene>
<evidence type="ECO:0000256" key="1">
    <source>
        <dbReference type="SAM" id="Phobius"/>
    </source>
</evidence>
<evidence type="ECO:0000313" key="2">
    <source>
        <dbReference type="EMBL" id="OHA59435.1"/>
    </source>
</evidence>
<feature type="transmembrane region" description="Helical" evidence="1">
    <location>
        <begin position="60"/>
        <end position="81"/>
    </location>
</feature>
<sequence length="83" mass="9435">MSTAYKELEQSKTLNQNIDKLSNQIMLSTNSLEDTFRSETNKIIKSNEELSISNNKYASALNWLTLSLVIVTALQVILNIIMR</sequence>
<evidence type="ECO:0000313" key="3">
    <source>
        <dbReference type="Proteomes" id="UP000177838"/>
    </source>
</evidence>
<dbReference type="Proteomes" id="UP000177838">
    <property type="component" value="Unassembled WGS sequence"/>
</dbReference>
<organism evidence="2 3">
    <name type="scientific">Candidatus Vogelbacteria bacterium RIFOXYD1_FULL_46_19</name>
    <dbReference type="NCBI Taxonomy" id="1802439"/>
    <lineage>
        <taxon>Bacteria</taxon>
        <taxon>Candidatus Vogeliibacteriota</taxon>
    </lineage>
</organism>
<protein>
    <submittedName>
        <fullName evidence="2">Uncharacterized protein</fullName>
    </submittedName>
</protein>
<accession>A0A1G2QFN9</accession>
<proteinExistence type="predicted"/>
<keyword evidence="1" id="KW-0472">Membrane</keyword>
<keyword evidence="1" id="KW-0812">Transmembrane</keyword>
<name>A0A1G2QFN9_9BACT</name>
<dbReference type="EMBL" id="MHTK01000006">
    <property type="protein sequence ID" value="OHA59435.1"/>
    <property type="molecule type" value="Genomic_DNA"/>
</dbReference>
<keyword evidence="1" id="KW-1133">Transmembrane helix</keyword>
<dbReference type="AlphaFoldDB" id="A0A1G2QFN9"/>